<dbReference type="AlphaFoldDB" id="A0A8J2PTS5"/>
<reference evidence="1" key="1">
    <citation type="submission" date="2021-06" db="EMBL/GenBank/DDBJ databases">
        <authorList>
            <person name="Hodson N. C."/>
            <person name="Mongue J. A."/>
            <person name="Jaron S. K."/>
        </authorList>
    </citation>
    <scope>NUCLEOTIDE SEQUENCE</scope>
</reference>
<gene>
    <name evidence="1" type="ORF">AFUS01_LOCUS42603</name>
</gene>
<evidence type="ECO:0000313" key="2">
    <source>
        <dbReference type="Proteomes" id="UP000708208"/>
    </source>
</evidence>
<dbReference type="Proteomes" id="UP000708208">
    <property type="component" value="Unassembled WGS sequence"/>
</dbReference>
<name>A0A8J2PTS5_9HEXA</name>
<dbReference type="EMBL" id="CAJVCH010567772">
    <property type="protein sequence ID" value="CAG7832949.1"/>
    <property type="molecule type" value="Genomic_DNA"/>
</dbReference>
<dbReference type="OrthoDB" id="6366357at2759"/>
<evidence type="ECO:0000313" key="1">
    <source>
        <dbReference type="EMBL" id="CAG7832949.1"/>
    </source>
</evidence>
<organism evidence="1 2">
    <name type="scientific">Allacma fusca</name>
    <dbReference type="NCBI Taxonomy" id="39272"/>
    <lineage>
        <taxon>Eukaryota</taxon>
        <taxon>Metazoa</taxon>
        <taxon>Ecdysozoa</taxon>
        <taxon>Arthropoda</taxon>
        <taxon>Hexapoda</taxon>
        <taxon>Collembola</taxon>
        <taxon>Symphypleona</taxon>
        <taxon>Sminthuridae</taxon>
        <taxon>Allacma</taxon>
    </lineage>
</organism>
<keyword evidence="2" id="KW-1185">Reference proteome</keyword>
<proteinExistence type="predicted"/>
<accession>A0A8J2PTS5</accession>
<comment type="caution">
    <text evidence="1">The sequence shown here is derived from an EMBL/GenBank/DDBJ whole genome shotgun (WGS) entry which is preliminary data.</text>
</comment>
<feature type="non-terminal residue" evidence="1">
    <location>
        <position position="1"/>
    </location>
</feature>
<sequence length="85" mass="9219">MSDITNNRVVVGVQFIKIQNQIHISIADAPLTKQGSVVKGQSNWVSPEVINNANSAQVFRLGRSARTICLDDLKAPLGYAITGIR</sequence>
<protein>
    <submittedName>
        <fullName evidence="1">Uncharacterized protein</fullName>
    </submittedName>
</protein>